<evidence type="ECO:0000256" key="1">
    <source>
        <dbReference type="ARBA" id="ARBA00012552"/>
    </source>
</evidence>
<dbReference type="PROSITE" id="PS00690">
    <property type="entry name" value="DEAH_ATP_HELICASE"/>
    <property type="match status" value="1"/>
</dbReference>
<protein>
    <recommendedName>
        <fullName evidence="1">RNA helicase</fullName>
        <ecNumber evidence="1">3.6.4.13</ecNumber>
    </recommendedName>
</protein>
<dbReference type="SUPFAM" id="SSF52540">
    <property type="entry name" value="P-loop containing nucleoside triphosphate hydrolases"/>
    <property type="match status" value="1"/>
</dbReference>
<evidence type="ECO:0000256" key="2">
    <source>
        <dbReference type="ARBA" id="ARBA00022664"/>
    </source>
</evidence>
<keyword evidence="4" id="KW-0378">Hydrolase</keyword>
<dbReference type="InterPro" id="IPR001650">
    <property type="entry name" value="Helicase_C-like"/>
</dbReference>
<evidence type="ECO:0000256" key="6">
    <source>
        <dbReference type="ARBA" id="ARBA00022840"/>
    </source>
</evidence>
<dbReference type="Pfam" id="PF00270">
    <property type="entry name" value="DEAD"/>
    <property type="match status" value="1"/>
</dbReference>
<evidence type="ECO:0000259" key="9">
    <source>
        <dbReference type="PROSITE" id="PS51194"/>
    </source>
</evidence>
<dbReference type="GO" id="GO:0005730">
    <property type="term" value="C:nucleolus"/>
    <property type="evidence" value="ECO:0007669"/>
    <property type="project" value="TreeGrafter"/>
</dbReference>
<dbReference type="GO" id="GO:0045943">
    <property type="term" value="P:positive regulation of transcription by RNA polymerase I"/>
    <property type="evidence" value="ECO:0007669"/>
    <property type="project" value="TreeGrafter"/>
</dbReference>
<dbReference type="CDD" id="cd18791">
    <property type="entry name" value="SF2_C_RHA"/>
    <property type="match status" value="1"/>
</dbReference>
<keyword evidence="6" id="KW-0067">ATP-binding</keyword>
<dbReference type="GO" id="GO:0016787">
    <property type="term" value="F:hydrolase activity"/>
    <property type="evidence" value="ECO:0007669"/>
    <property type="project" value="UniProtKB-KW"/>
</dbReference>
<evidence type="ECO:0000259" key="8">
    <source>
        <dbReference type="PROSITE" id="PS51192"/>
    </source>
</evidence>
<dbReference type="PANTHER" id="PTHR18934">
    <property type="entry name" value="ATP-DEPENDENT RNA HELICASE"/>
    <property type="match status" value="1"/>
</dbReference>
<evidence type="ECO:0000256" key="7">
    <source>
        <dbReference type="ARBA" id="ARBA00047984"/>
    </source>
</evidence>
<dbReference type="EC" id="3.6.4.13" evidence="1"/>
<reference evidence="10" key="1">
    <citation type="submission" date="2018-10" db="EMBL/GenBank/DDBJ databases">
        <title>Transcriptome assembly of Aceria tosichella (Wheat curl mite) Type 2.</title>
        <authorList>
            <person name="Scully E.D."/>
            <person name="Geib S.M."/>
            <person name="Palmer N.A."/>
            <person name="Gupta A.K."/>
            <person name="Sarath G."/>
            <person name="Tatineni S."/>
        </authorList>
    </citation>
    <scope>NUCLEOTIDE SEQUENCE</scope>
    <source>
        <strain evidence="10">LincolnNE</strain>
    </source>
</reference>
<dbReference type="FunFam" id="3.40.50.300:FF:000615">
    <property type="entry name" value="pre-mRNA-splicing factor ATP-dependent RNA helicase DEAH7"/>
    <property type="match status" value="1"/>
</dbReference>
<evidence type="ECO:0000256" key="5">
    <source>
        <dbReference type="ARBA" id="ARBA00022806"/>
    </source>
</evidence>
<dbReference type="SMART" id="SM00490">
    <property type="entry name" value="HELICc"/>
    <property type="match status" value="1"/>
</dbReference>
<dbReference type="Pfam" id="PF21010">
    <property type="entry name" value="HA2_C"/>
    <property type="match status" value="1"/>
</dbReference>
<keyword evidence="5 10" id="KW-0347">Helicase</keyword>
<dbReference type="SMART" id="SM00847">
    <property type="entry name" value="HA2"/>
    <property type="match status" value="1"/>
</dbReference>
<dbReference type="PROSITE" id="PS51192">
    <property type="entry name" value="HELICASE_ATP_BIND_1"/>
    <property type="match status" value="1"/>
</dbReference>
<dbReference type="PANTHER" id="PTHR18934:SF118">
    <property type="entry name" value="ATP-DEPENDENT RNA HELICASE DHX33"/>
    <property type="match status" value="1"/>
</dbReference>
<dbReference type="InterPro" id="IPR007502">
    <property type="entry name" value="Helicase-assoc_dom"/>
</dbReference>
<dbReference type="InterPro" id="IPR002464">
    <property type="entry name" value="DNA/RNA_helicase_DEAH_CS"/>
</dbReference>
<proteinExistence type="predicted"/>
<name>A0A6G1SDI1_9ACAR</name>
<comment type="catalytic activity">
    <reaction evidence="7">
        <text>ATP + H2O = ADP + phosphate + H(+)</text>
        <dbReference type="Rhea" id="RHEA:13065"/>
        <dbReference type="ChEBI" id="CHEBI:15377"/>
        <dbReference type="ChEBI" id="CHEBI:15378"/>
        <dbReference type="ChEBI" id="CHEBI:30616"/>
        <dbReference type="ChEBI" id="CHEBI:43474"/>
        <dbReference type="ChEBI" id="CHEBI:456216"/>
        <dbReference type="EC" id="3.6.4.13"/>
    </reaction>
</comment>
<gene>
    <name evidence="10" type="primary">DHX33</name>
    <name evidence="10" type="ORF">g.16191</name>
</gene>
<dbReference type="PROSITE" id="PS51194">
    <property type="entry name" value="HELICASE_CTER"/>
    <property type="match status" value="1"/>
</dbReference>
<dbReference type="Gene3D" id="1.20.120.1080">
    <property type="match status" value="1"/>
</dbReference>
<evidence type="ECO:0000256" key="3">
    <source>
        <dbReference type="ARBA" id="ARBA00022741"/>
    </source>
</evidence>
<feature type="domain" description="Helicase C-terminal" evidence="9">
    <location>
        <begin position="216"/>
        <end position="433"/>
    </location>
</feature>
<keyword evidence="3" id="KW-0547">Nucleotide-binding</keyword>
<keyword evidence="2" id="KW-0507">mRNA processing</keyword>
<dbReference type="GO" id="GO:0003724">
    <property type="term" value="F:RNA helicase activity"/>
    <property type="evidence" value="ECO:0007669"/>
    <property type="project" value="UniProtKB-EC"/>
</dbReference>
<dbReference type="GO" id="GO:0006397">
    <property type="term" value="P:mRNA processing"/>
    <property type="evidence" value="ECO:0007669"/>
    <property type="project" value="UniProtKB-KW"/>
</dbReference>
<evidence type="ECO:0000313" key="10">
    <source>
        <dbReference type="EMBL" id="MDE48545.1"/>
    </source>
</evidence>
<dbReference type="AlphaFoldDB" id="A0A6G1SDI1"/>
<sequence>MKLQTNNLTRKPYSKRWHDIYSKRTKLPVWEYRETFMKLLDENQAIVLVGETGSGKTTQVPQWCVDYCLEKSPNSETRQKPCVACTQPRRVAAISVATRVAEEMDVSLGQEVGYSVRFESCTSPKTIVKYLTDGMLLREAMLDGTLSSYGVIILDEAHERTLQTEILLGVVKRALQTRSKSLQPLKVILMSATINVKLFKKYFECPVLAVQGRQFQVQDLFAEVPQSDLLTSTLICVFQVHRTCDQGDILVFCSGQDEIQSLITLTKRALKQAPDSMKNLEPLPLYASLPAGIQMRVFIEPQSASASTNGFHADRDSSSRSSPNQQQTFVRRVIYATNVAETSVTIPNIKYVIDTGKVKCRCFCPKTGLESLKVTNVSKAQAKQRSGRAGRTAPGTCYRLYTRDEHANLVDHLPPEIRRCNLDGVILQMISIGIKNLNNFDFLERPEDDRLKAALVNLLSLKAIKPDSDSMVSHNSQQLLNLSYDLTPIGKRLSAFPLDPSLSRFLIASDELKCLDEALTVASLLSVENLFHIPPNRQTQAEETLKKFYCNEGDAIMLLNVYRAFKRKLKFDRNNAKVWCQEHFIHMKNIKLAIMIRKQLLALCKDANMVPSSRGQDSTYLRKALTRGFFNHVASMHDGKYRNKSGVEVHIHPSSCLFRARPEHILYAEVVETNKCYMRLCTLIDINWVREIHSDK</sequence>
<dbReference type="InterPro" id="IPR011545">
    <property type="entry name" value="DEAD/DEAH_box_helicase_dom"/>
</dbReference>
<dbReference type="GO" id="GO:0003725">
    <property type="term" value="F:double-stranded RNA binding"/>
    <property type="evidence" value="ECO:0007669"/>
    <property type="project" value="TreeGrafter"/>
</dbReference>
<dbReference type="Gene3D" id="3.40.50.300">
    <property type="entry name" value="P-loop containing nucleotide triphosphate hydrolases"/>
    <property type="match status" value="2"/>
</dbReference>
<dbReference type="EMBL" id="GGYP01003774">
    <property type="protein sequence ID" value="MDE48545.1"/>
    <property type="molecule type" value="Transcribed_RNA"/>
</dbReference>
<dbReference type="Pfam" id="PF00271">
    <property type="entry name" value="Helicase_C"/>
    <property type="match status" value="1"/>
</dbReference>
<dbReference type="InterPro" id="IPR027417">
    <property type="entry name" value="P-loop_NTPase"/>
</dbReference>
<dbReference type="Pfam" id="PF07717">
    <property type="entry name" value="OB_NTP_bind"/>
    <property type="match status" value="1"/>
</dbReference>
<dbReference type="InterPro" id="IPR011709">
    <property type="entry name" value="DEAD-box_helicase_OB_fold"/>
</dbReference>
<accession>A0A6G1SDI1</accession>
<dbReference type="InterPro" id="IPR014001">
    <property type="entry name" value="Helicase_ATP-bd"/>
</dbReference>
<organism evidence="10">
    <name type="scientific">Aceria tosichella</name>
    <name type="common">wheat curl mite</name>
    <dbReference type="NCBI Taxonomy" id="561515"/>
    <lineage>
        <taxon>Eukaryota</taxon>
        <taxon>Metazoa</taxon>
        <taxon>Ecdysozoa</taxon>
        <taxon>Arthropoda</taxon>
        <taxon>Chelicerata</taxon>
        <taxon>Arachnida</taxon>
        <taxon>Acari</taxon>
        <taxon>Acariformes</taxon>
        <taxon>Trombidiformes</taxon>
        <taxon>Prostigmata</taxon>
        <taxon>Eupodina</taxon>
        <taxon>Eriophyoidea</taxon>
        <taxon>Eriophyidae</taxon>
        <taxon>Eriophyinae</taxon>
        <taxon>Aceriini</taxon>
        <taxon>Aceria</taxon>
    </lineage>
</organism>
<dbReference type="GO" id="GO:0005524">
    <property type="term" value="F:ATP binding"/>
    <property type="evidence" value="ECO:0007669"/>
    <property type="project" value="UniProtKB-KW"/>
</dbReference>
<feature type="domain" description="Helicase ATP-binding" evidence="8">
    <location>
        <begin position="37"/>
        <end position="212"/>
    </location>
</feature>
<dbReference type="SMART" id="SM00487">
    <property type="entry name" value="DEXDc"/>
    <property type="match status" value="1"/>
</dbReference>
<evidence type="ECO:0000256" key="4">
    <source>
        <dbReference type="ARBA" id="ARBA00022801"/>
    </source>
</evidence>